<sequence>MRSNVVRGRRRRGVLEALGRDSGVAMMSSILLVLIMASLSMVVLALVMAQTRPTEFARKNTRTIFAAEAGVEAALSQIRSAGGTPDFTGTIYGDLTQLPCSLQGTVADAAGELTYQVQVRYFKDDPAGQSETWLTANKMACKPATQPIYAYITAKGFAETTPRLSATDADRSLSTVYQFNTTNTNIAGGRIYTFGDGYCLRADGLSAGSTITYIPKSECGADDDHELWLYDVDYKLKLAVSTIPGGTALCITGPVTAGGTGEKVKLQPCQTDASRWNQLWSWDTGARWQGQKQDLSNYSGSCLYAGTTSNSAVGNAKLHVGSCASDQPWGSFNPDPAVGAGAASADTIQIVNYLEFGRCFDVTDQQVGKEFMIVYPCKQDPSGGSRLNWNHKWYYSEPATGSSVVENQQIYVKENNADAGKKCLQSPGASGTYVTLVNCSASAPNQQWDRYKDTGNAATSYTFVDYLGRCVGLSEDKYKEAWSKIVVTSCSGEADQKWNAPAQRSDASIGDYVEGARG</sequence>
<organism evidence="3 4">
    <name type="scientific">Cellulomonas hominis</name>
    <dbReference type="NCBI Taxonomy" id="156981"/>
    <lineage>
        <taxon>Bacteria</taxon>
        <taxon>Bacillati</taxon>
        <taxon>Actinomycetota</taxon>
        <taxon>Actinomycetes</taxon>
        <taxon>Micrococcales</taxon>
        <taxon>Cellulomonadaceae</taxon>
        <taxon>Cellulomonas</taxon>
    </lineage>
</organism>
<dbReference type="AlphaFoldDB" id="A0A7Z8NPL4"/>
<keyword evidence="1" id="KW-0812">Transmembrane</keyword>
<proteinExistence type="predicted"/>
<dbReference type="InterPro" id="IPR000772">
    <property type="entry name" value="Ricin_B_lectin"/>
</dbReference>
<comment type="caution">
    <text evidence="3">The sequence shown here is derived from an EMBL/GenBank/DDBJ whole genome shotgun (WGS) entry which is preliminary data.</text>
</comment>
<dbReference type="Gene3D" id="2.80.10.50">
    <property type="match status" value="2"/>
</dbReference>
<reference evidence="3 4" key="1">
    <citation type="submission" date="2019-05" db="EMBL/GenBank/DDBJ databases">
        <title>Genome sequence of Cellulomonas hominis strain CS1.</title>
        <authorList>
            <person name="Belmont J."/>
            <person name="Maclea K.S."/>
        </authorList>
    </citation>
    <scope>NUCLEOTIDE SEQUENCE [LARGE SCALE GENOMIC DNA]</scope>
    <source>
        <strain evidence="3 4">CS1</strain>
    </source>
</reference>
<evidence type="ECO:0000256" key="1">
    <source>
        <dbReference type="SAM" id="Phobius"/>
    </source>
</evidence>
<dbReference type="Proteomes" id="UP000308121">
    <property type="component" value="Unassembled WGS sequence"/>
</dbReference>
<evidence type="ECO:0000313" key="3">
    <source>
        <dbReference type="EMBL" id="TKR23194.1"/>
    </source>
</evidence>
<evidence type="ECO:0000313" key="4">
    <source>
        <dbReference type="Proteomes" id="UP000308121"/>
    </source>
</evidence>
<keyword evidence="1" id="KW-1133">Transmembrane helix</keyword>
<dbReference type="Pfam" id="PF00652">
    <property type="entry name" value="Ricin_B_lectin"/>
    <property type="match status" value="1"/>
</dbReference>
<dbReference type="SMART" id="SM00458">
    <property type="entry name" value="RICIN"/>
    <property type="match status" value="1"/>
</dbReference>
<accession>A0A7Z8NPL4</accession>
<dbReference type="SUPFAM" id="SSF50370">
    <property type="entry name" value="Ricin B-like lectins"/>
    <property type="match status" value="2"/>
</dbReference>
<dbReference type="RefSeq" id="WP_154730002.1">
    <property type="nucleotide sequence ID" value="NZ_SZYE01000101.1"/>
</dbReference>
<feature type="transmembrane region" description="Helical" evidence="1">
    <location>
        <begin position="30"/>
        <end position="49"/>
    </location>
</feature>
<name>A0A7Z8NPL4_9CELL</name>
<protein>
    <recommendedName>
        <fullName evidence="2">Ricin B lectin domain-containing protein</fullName>
    </recommendedName>
</protein>
<dbReference type="PROSITE" id="PS50231">
    <property type="entry name" value="RICIN_B_LECTIN"/>
    <property type="match status" value="2"/>
</dbReference>
<evidence type="ECO:0000259" key="2">
    <source>
        <dbReference type="SMART" id="SM00458"/>
    </source>
</evidence>
<feature type="domain" description="Ricin B lectin" evidence="2">
    <location>
        <begin position="345"/>
        <end position="501"/>
    </location>
</feature>
<keyword evidence="1" id="KW-0472">Membrane</keyword>
<gene>
    <name evidence="3" type="ORF">FA014_12480</name>
</gene>
<dbReference type="InterPro" id="IPR035992">
    <property type="entry name" value="Ricin_B-like_lectins"/>
</dbReference>
<dbReference type="EMBL" id="SZYE01000101">
    <property type="protein sequence ID" value="TKR23194.1"/>
    <property type="molecule type" value="Genomic_DNA"/>
</dbReference>
<dbReference type="OrthoDB" id="4816288at2"/>